<keyword evidence="1" id="KW-0479">Metal-binding</keyword>
<evidence type="ECO:0000259" key="5">
    <source>
        <dbReference type="Pfam" id="PF00149"/>
    </source>
</evidence>
<sequence>MFSQLIFYNKRKEVTAVRRATIILTMLITGCLLALGLTTTQAADHDLTNNTKPSFWVLSDPHFIAPSLHDQQAAFKQITQTAAGKDLTDQPVALHALVQTALKKRPTAVIITGDVTFNGELASAKSLARRLRPLQKAGIHLLIIPGNHDINGGWARKFSGKQQSPTPQISPSAWRQIFADGYQNACAVDNDSLSYAVNLNKRYRLLLLDDNTYPTHTSTDAPNTGGKLKQSTLLWLEGQLHSAKAAGQQTLVFTHHNLYAHSMMKQGWVLDNAAALRHILNRYHVPVLFSGHIHAQDIMAAPKQKHATIEIVSGSFSMTPASYGVVTSTPHQLHYQTRQLKLTPYLTAKQRQQPSLVHYQRHLKKLFQQMNDNMVAQHINANHRLTKQQANVEINFLINANWRFETGNDFMTAPQLAKLKQTSGYKLAAHDSQLSGPLGTLNGDHNLPDHHLTLRY</sequence>
<dbReference type="GO" id="GO:0046872">
    <property type="term" value="F:metal ion binding"/>
    <property type="evidence" value="ECO:0007669"/>
    <property type="project" value="UniProtKB-KW"/>
</dbReference>
<comment type="caution">
    <text evidence="7">The sequence shown here is derived from an EMBL/GenBank/DDBJ whole genome shotgun (WGS) entry which is preliminary data.</text>
</comment>
<dbReference type="InterPro" id="IPR050884">
    <property type="entry name" value="CNP_phosphodiesterase-III"/>
</dbReference>
<dbReference type="EMBL" id="AZCN01000005">
    <property type="protein sequence ID" value="KRK18954.1"/>
    <property type="molecule type" value="Genomic_DNA"/>
</dbReference>
<protein>
    <recommendedName>
        <fullName evidence="9">Phosphohydrolase</fullName>
    </recommendedName>
</protein>
<evidence type="ECO:0008006" key="9">
    <source>
        <dbReference type="Google" id="ProtNLM"/>
    </source>
</evidence>
<dbReference type="Gene3D" id="3.60.21.10">
    <property type="match status" value="1"/>
</dbReference>
<evidence type="ECO:0000313" key="7">
    <source>
        <dbReference type="EMBL" id="KRK18954.1"/>
    </source>
</evidence>
<keyword evidence="2" id="KW-0378">Hydrolase</keyword>
<dbReference type="InterPro" id="IPR004843">
    <property type="entry name" value="Calcineurin-like_PHP"/>
</dbReference>
<dbReference type="SUPFAM" id="SSF56300">
    <property type="entry name" value="Metallo-dependent phosphatases"/>
    <property type="match status" value="1"/>
</dbReference>
<keyword evidence="3" id="KW-0408">Iron</keyword>
<dbReference type="Proteomes" id="UP000051181">
    <property type="component" value="Unassembled WGS sequence"/>
</dbReference>
<evidence type="ECO:0000256" key="2">
    <source>
        <dbReference type="ARBA" id="ARBA00022801"/>
    </source>
</evidence>
<dbReference type="Pfam" id="PF17839">
    <property type="entry name" value="CNP_C_terminal"/>
    <property type="match status" value="1"/>
</dbReference>
<dbReference type="GO" id="GO:0016787">
    <property type="term" value="F:hydrolase activity"/>
    <property type="evidence" value="ECO:0007669"/>
    <property type="project" value="UniProtKB-KW"/>
</dbReference>
<dbReference type="PATRIC" id="fig|913848.6.peg.1784"/>
<evidence type="ECO:0000259" key="6">
    <source>
        <dbReference type="Pfam" id="PF17839"/>
    </source>
</evidence>
<evidence type="ECO:0000256" key="1">
    <source>
        <dbReference type="ARBA" id="ARBA00022723"/>
    </source>
</evidence>
<dbReference type="Pfam" id="PF00149">
    <property type="entry name" value="Metallophos"/>
    <property type="match status" value="1"/>
</dbReference>
<evidence type="ECO:0000256" key="4">
    <source>
        <dbReference type="ARBA" id="ARBA00025742"/>
    </source>
</evidence>
<name>A0A0R1FIK6_9LACO</name>
<reference evidence="7 8" key="1">
    <citation type="journal article" date="2015" name="Genome Announc.">
        <title>Expanding the biotechnology potential of lactobacilli through comparative genomics of 213 strains and associated genera.</title>
        <authorList>
            <person name="Sun Z."/>
            <person name="Harris H.M."/>
            <person name="McCann A."/>
            <person name="Guo C."/>
            <person name="Argimon S."/>
            <person name="Zhang W."/>
            <person name="Yang X."/>
            <person name="Jeffery I.B."/>
            <person name="Cooney J.C."/>
            <person name="Kagawa T.F."/>
            <person name="Liu W."/>
            <person name="Song Y."/>
            <person name="Salvetti E."/>
            <person name="Wrobel A."/>
            <person name="Rasinkangas P."/>
            <person name="Parkhill J."/>
            <person name="Rea M.C."/>
            <person name="O'Sullivan O."/>
            <person name="Ritari J."/>
            <person name="Douillard F.P."/>
            <person name="Paul Ross R."/>
            <person name="Yang R."/>
            <person name="Briner A.E."/>
            <person name="Felis G.E."/>
            <person name="de Vos W.M."/>
            <person name="Barrangou R."/>
            <person name="Klaenhammer T.R."/>
            <person name="Caufield P.W."/>
            <person name="Cui Y."/>
            <person name="Zhang H."/>
            <person name="O'Toole P.W."/>
        </authorList>
    </citation>
    <scope>NUCLEOTIDE SEQUENCE [LARGE SCALE GENOMIC DNA]</scope>
    <source>
        <strain evidence="7 8">DSM 20001</strain>
    </source>
</reference>
<gene>
    <name evidence="7" type="ORF">FD22_GL001741</name>
</gene>
<evidence type="ECO:0000256" key="3">
    <source>
        <dbReference type="ARBA" id="ARBA00023004"/>
    </source>
</evidence>
<dbReference type="AlphaFoldDB" id="A0A0R1FIK6"/>
<comment type="similarity">
    <text evidence="4">Belongs to the cyclic nucleotide phosphodiesterase class-III family.</text>
</comment>
<feature type="domain" description="Calcineurin-like phosphoesterase" evidence="5">
    <location>
        <begin position="55"/>
        <end position="295"/>
    </location>
</feature>
<evidence type="ECO:0000313" key="8">
    <source>
        <dbReference type="Proteomes" id="UP000051181"/>
    </source>
</evidence>
<dbReference type="eggNOG" id="COG1409">
    <property type="taxonomic scope" value="Bacteria"/>
</dbReference>
<dbReference type="PANTHER" id="PTHR42988:SF2">
    <property type="entry name" value="CYCLIC NUCLEOTIDE PHOSPHODIESTERASE CBUA0032-RELATED"/>
    <property type="match status" value="1"/>
</dbReference>
<dbReference type="InterPro" id="IPR029052">
    <property type="entry name" value="Metallo-depent_PP-like"/>
</dbReference>
<accession>A0A0R1FIK6</accession>
<feature type="domain" description="Cyclic nucleotide phosphodiesterase C-terminal" evidence="6">
    <location>
        <begin position="343"/>
        <end position="430"/>
    </location>
</feature>
<organism evidence="7 8">
    <name type="scientific">Loigolactobacillus coryniformis subsp. coryniformis KCTC 3167 = DSM 20001</name>
    <dbReference type="NCBI Taxonomy" id="913848"/>
    <lineage>
        <taxon>Bacteria</taxon>
        <taxon>Bacillati</taxon>
        <taxon>Bacillota</taxon>
        <taxon>Bacilli</taxon>
        <taxon>Lactobacillales</taxon>
        <taxon>Lactobacillaceae</taxon>
        <taxon>Loigolactobacillus</taxon>
    </lineage>
</organism>
<dbReference type="PANTHER" id="PTHR42988">
    <property type="entry name" value="PHOSPHOHYDROLASE"/>
    <property type="match status" value="1"/>
</dbReference>
<proteinExistence type="inferred from homology"/>
<dbReference type="InterPro" id="IPR040869">
    <property type="entry name" value="CNP_C"/>
</dbReference>